<dbReference type="InterPro" id="IPR025948">
    <property type="entry name" value="HTH-like_dom"/>
</dbReference>
<protein>
    <submittedName>
        <fullName evidence="3">IS3 family transposase</fullName>
    </submittedName>
</protein>
<dbReference type="GO" id="GO:0015074">
    <property type="term" value="P:DNA integration"/>
    <property type="evidence" value="ECO:0007669"/>
    <property type="project" value="InterPro"/>
</dbReference>
<dbReference type="SUPFAM" id="SSF53098">
    <property type="entry name" value="Ribonuclease H-like"/>
    <property type="match status" value="1"/>
</dbReference>
<dbReference type="PROSITE" id="PS50994">
    <property type="entry name" value="INTEGRASE"/>
    <property type="match status" value="1"/>
</dbReference>
<accession>A0AAW9ABN9</accession>
<evidence type="ECO:0000259" key="2">
    <source>
        <dbReference type="PROSITE" id="PS50994"/>
    </source>
</evidence>
<sequence length="292" mass="34285">MDEHMDEYSVAKMCKVLEVSRSGFYDWKQRPLTDEWQKRQEARDALKQDISVLYHQNYGVYGSPRIHKDLLEIGHQVSESHVAALMREMGLSAEFHKMFVTTTDSDHDKFIYPNLLNRQFDVKEINKVWVTDITYIRTSDGWLYLASVMDLYSRRIVGYTIGVSMEVELVLTALKKALILRQPPDGFLHHSDRGSQYCSNEYIQLLEERNVQISMSRKGDPYDNACIESFHATIKKELIYRWGQITRKQAIKEIRKYIDGFYNPTRRHSRLDYLSPIQFEEQGAKQKQALVS</sequence>
<dbReference type="PANTHER" id="PTHR46889:SF4">
    <property type="entry name" value="TRANSPOSASE INSO FOR INSERTION SEQUENCE ELEMENT IS911B-RELATED"/>
    <property type="match status" value="1"/>
</dbReference>
<comment type="function">
    <text evidence="1">Involved in the transposition of the insertion sequence.</text>
</comment>
<gene>
    <name evidence="3" type="ORF">QTL97_18055</name>
</gene>
<proteinExistence type="predicted"/>
<feature type="domain" description="Integrase catalytic" evidence="2">
    <location>
        <begin position="120"/>
        <end position="284"/>
    </location>
</feature>
<dbReference type="Pfam" id="PF13276">
    <property type="entry name" value="HTH_21"/>
    <property type="match status" value="1"/>
</dbReference>
<keyword evidence="4" id="KW-1185">Reference proteome</keyword>
<dbReference type="InterPro" id="IPR012337">
    <property type="entry name" value="RNaseH-like_sf"/>
</dbReference>
<evidence type="ECO:0000313" key="3">
    <source>
        <dbReference type="EMBL" id="MDW0118832.1"/>
    </source>
</evidence>
<reference evidence="3 4" key="1">
    <citation type="submission" date="2023-06" db="EMBL/GenBank/DDBJ databases">
        <title>Sporosarcina sp. nov., isolated from Korean traditional fermented seafood 'Jeotgal'.</title>
        <authorList>
            <person name="Yang A.I."/>
            <person name="Shin N.-R."/>
        </authorList>
    </citation>
    <scope>NUCLEOTIDE SEQUENCE [LARGE SCALE GENOMIC DNA]</scope>
    <source>
        <strain evidence="3 4">KCTC43456</strain>
    </source>
</reference>
<evidence type="ECO:0000256" key="1">
    <source>
        <dbReference type="ARBA" id="ARBA00002286"/>
    </source>
</evidence>
<dbReference type="RefSeq" id="WP_283734538.1">
    <property type="nucleotide sequence ID" value="NZ_CP125968.1"/>
</dbReference>
<evidence type="ECO:0000313" key="4">
    <source>
        <dbReference type="Proteomes" id="UP001271648"/>
    </source>
</evidence>
<dbReference type="InterPro" id="IPR050900">
    <property type="entry name" value="Transposase_IS3/IS150/IS904"/>
</dbReference>
<dbReference type="AlphaFoldDB" id="A0AAW9ABN9"/>
<dbReference type="InterPro" id="IPR036397">
    <property type="entry name" value="RNaseH_sf"/>
</dbReference>
<dbReference type="GO" id="GO:0003676">
    <property type="term" value="F:nucleic acid binding"/>
    <property type="evidence" value="ECO:0007669"/>
    <property type="project" value="InterPro"/>
</dbReference>
<dbReference type="Proteomes" id="UP001271648">
    <property type="component" value="Unassembled WGS sequence"/>
</dbReference>
<comment type="caution">
    <text evidence="3">The sequence shown here is derived from an EMBL/GenBank/DDBJ whole genome shotgun (WGS) entry which is preliminary data.</text>
</comment>
<dbReference type="Pfam" id="PF00665">
    <property type="entry name" value="rve"/>
    <property type="match status" value="1"/>
</dbReference>
<name>A0AAW9ABN9_9BACL</name>
<dbReference type="InterPro" id="IPR001584">
    <property type="entry name" value="Integrase_cat-core"/>
</dbReference>
<dbReference type="Gene3D" id="3.30.420.10">
    <property type="entry name" value="Ribonuclease H-like superfamily/Ribonuclease H"/>
    <property type="match status" value="1"/>
</dbReference>
<dbReference type="Pfam" id="PF13333">
    <property type="entry name" value="rve_2"/>
    <property type="match status" value="1"/>
</dbReference>
<dbReference type="PANTHER" id="PTHR46889">
    <property type="entry name" value="TRANSPOSASE INSF FOR INSERTION SEQUENCE IS3B-RELATED"/>
    <property type="match status" value="1"/>
</dbReference>
<dbReference type="NCBIfam" id="NF033516">
    <property type="entry name" value="transpos_IS3"/>
    <property type="match status" value="1"/>
</dbReference>
<dbReference type="InterPro" id="IPR048020">
    <property type="entry name" value="Transpos_IS3"/>
</dbReference>
<dbReference type="EMBL" id="JAUBDJ010000018">
    <property type="protein sequence ID" value="MDW0118832.1"/>
    <property type="molecule type" value="Genomic_DNA"/>
</dbReference>
<organism evidence="3 4">
    <name type="scientific">Sporosarcina thermotolerans</name>
    <dbReference type="NCBI Taxonomy" id="633404"/>
    <lineage>
        <taxon>Bacteria</taxon>
        <taxon>Bacillati</taxon>
        <taxon>Bacillota</taxon>
        <taxon>Bacilli</taxon>
        <taxon>Bacillales</taxon>
        <taxon>Caryophanaceae</taxon>
        <taxon>Sporosarcina</taxon>
    </lineage>
</organism>